<dbReference type="GO" id="GO:0019957">
    <property type="term" value="F:C-C chemokine binding"/>
    <property type="evidence" value="ECO:0007669"/>
    <property type="project" value="TreeGrafter"/>
</dbReference>
<name>A0AA47NV60_MERPO</name>
<proteinExistence type="inferred from homology"/>
<keyword evidence="8 9" id="KW-0807">Transducer</keyword>
<organism evidence="13 14">
    <name type="scientific">Merluccius polli</name>
    <name type="common">Benguela hake</name>
    <name type="synonym">Merluccius cadenati</name>
    <dbReference type="NCBI Taxonomy" id="89951"/>
    <lineage>
        <taxon>Eukaryota</taxon>
        <taxon>Metazoa</taxon>
        <taxon>Chordata</taxon>
        <taxon>Craniata</taxon>
        <taxon>Vertebrata</taxon>
        <taxon>Euteleostomi</taxon>
        <taxon>Actinopterygii</taxon>
        <taxon>Neopterygii</taxon>
        <taxon>Teleostei</taxon>
        <taxon>Neoteleostei</taxon>
        <taxon>Acanthomorphata</taxon>
        <taxon>Zeiogadaria</taxon>
        <taxon>Gadariae</taxon>
        <taxon>Gadiformes</taxon>
        <taxon>Gadoidei</taxon>
        <taxon>Merlucciidae</taxon>
        <taxon>Merluccius</taxon>
    </lineage>
</organism>
<dbReference type="AlphaFoldDB" id="A0AA47NV60"/>
<evidence type="ECO:0000256" key="2">
    <source>
        <dbReference type="ARBA" id="ARBA00022475"/>
    </source>
</evidence>
<evidence type="ECO:0000259" key="12">
    <source>
        <dbReference type="PROSITE" id="PS50262"/>
    </source>
</evidence>
<keyword evidence="14" id="KW-1185">Reference proteome</keyword>
<evidence type="ECO:0000256" key="5">
    <source>
        <dbReference type="ARBA" id="ARBA00023040"/>
    </source>
</evidence>
<dbReference type="CDD" id="cd14984">
    <property type="entry name" value="7tmA_Chemokine_R"/>
    <property type="match status" value="1"/>
</dbReference>
<dbReference type="Proteomes" id="UP001174136">
    <property type="component" value="Unassembled WGS sequence"/>
</dbReference>
<evidence type="ECO:0000256" key="7">
    <source>
        <dbReference type="ARBA" id="ARBA00023170"/>
    </source>
</evidence>
<dbReference type="GO" id="GO:0007204">
    <property type="term" value="P:positive regulation of cytosolic calcium ion concentration"/>
    <property type="evidence" value="ECO:0007669"/>
    <property type="project" value="TreeGrafter"/>
</dbReference>
<feature type="transmembrane region" description="Helical" evidence="11">
    <location>
        <begin position="253"/>
        <end position="270"/>
    </location>
</feature>
<evidence type="ECO:0000256" key="8">
    <source>
        <dbReference type="ARBA" id="ARBA00023224"/>
    </source>
</evidence>
<dbReference type="InterPro" id="IPR017452">
    <property type="entry name" value="GPCR_Rhodpsn_7TM"/>
</dbReference>
<dbReference type="GO" id="GO:0009897">
    <property type="term" value="C:external side of plasma membrane"/>
    <property type="evidence" value="ECO:0007669"/>
    <property type="project" value="TreeGrafter"/>
</dbReference>
<dbReference type="GO" id="GO:0019722">
    <property type="term" value="P:calcium-mediated signaling"/>
    <property type="evidence" value="ECO:0007669"/>
    <property type="project" value="TreeGrafter"/>
</dbReference>
<dbReference type="PANTHER" id="PTHR10489:SF947">
    <property type="entry name" value="C-X-C CHEMOKINE RECEPTOR TYPE 3-2"/>
    <property type="match status" value="1"/>
</dbReference>
<dbReference type="SUPFAM" id="SSF81321">
    <property type="entry name" value="Family A G protein-coupled receptor-like"/>
    <property type="match status" value="1"/>
</dbReference>
<keyword evidence="5 9" id="KW-0297">G-protein coupled receptor</keyword>
<feature type="transmembrane region" description="Helical" evidence="11">
    <location>
        <begin position="47"/>
        <end position="67"/>
    </location>
</feature>
<keyword evidence="3 9" id="KW-0812">Transmembrane</keyword>
<evidence type="ECO:0000256" key="10">
    <source>
        <dbReference type="SAM" id="MobiDB-lite"/>
    </source>
</evidence>
<evidence type="ECO:0000256" key="4">
    <source>
        <dbReference type="ARBA" id="ARBA00022989"/>
    </source>
</evidence>
<feature type="transmembrane region" description="Helical" evidence="11">
    <location>
        <begin position="159"/>
        <end position="178"/>
    </location>
</feature>
<evidence type="ECO:0000256" key="11">
    <source>
        <dbReference type="SAM" id="Phobius"/>
    </source>
</evidence>
<evidence type="ECO:0000313" key="13">
    <source>
        <dbReference type="EMBL" id="KAK0139791.1"/>
    </source>
</evidence>
<keyword evidence="6 11" id="KW-0472">Membrane</keyword>
<keyword evidence="2" id="KW-1003">Cell membrane</keyword>
<feature type="domain" description="G-protein coupled receptors family 1 profile" evidence="12">
    <location>
        <begin position="59"/>
        <end position="317"/>
    </location>
</feature>
<keyword evidence="7 9" id="KW-0675">Receptor</keyword>
<evidence type="ECO:0000256" key="3">
    <source>
        <dbReference type="ARBA" id="ARBA00022692"/>
    </source>
</evidence>
<dbReference type="EMBL" id="JAOPHQ010004296">
    <property type="protein sequence ID" value="KAK0139791.1"/>
    <property type="molecule type" value="Genomic_DNA"/>
</dbReference>
<sequence>MKNILPVCRLTSLDVDYSDYSKIDPGDHSAPCIRDDIYSFGQSYYPVVYSLVFVLAMVGNVLVLCVVRRYRSSGTSALSLTDIFLLHLAVSDLLLALTLPLFAVQWANQWVFGLVVCKISGGMFSLNCYSSILFLACISFDRYLAIVHAVRSGWKFTACHGQAVCILIWVICLGLSGVDMTFKEVEEVGPLGQPGQHMCLTYFPQNTMHWQVGLQLTSMVIGFGLPLLIMLYCYLRIFRSLCNAPRRQKRKSLRLIVSLVSVFILCWAPYNCFQLADSLQKLAVIGGGCQFGRTVDIGTMVSQSIGLSHCALNPLLYGFVGVKFRRELAKMVKELLGPRGWMGREGWAVRKTRRTTGSFSSRSESENTSFSVMMSGRESNPGPWSCSPEAYPLSQDKWTGSDLAGHSIGSTSPSFDGSVQLERVGVPPSCIGSSVLGARLGVSGNQCTGLRAAAPTPEPGRHSVCRSRSPLPEPVVQTDRLVHQRLQVGSWILSRQLILEAAAEALGGKAARSALHIPPALCCQGCGRCTAYSRHWRHPVEVGNSLLAHILYPLWVLEHPAHLSVKAWYEFTERLPAGPQMAVAQAAGPSPCLPVLRNHVFLRLKTEFMS</sequence>
<dbReference type="PRINTS" id="PR00237">
    <property type="entry name" value="GPCRRHODOPSN"/>
</dbReference>
<evidence type="ECO:0000256" key="1">
    <source>
        <dbReference type="ARBA" id="ARBA00004651"/>
    </source>
</evidence>
<evidence type="ECO:0000256" key="6">
    <source>
        <dbReference type="ARBA" id="ARBA00023136"/>
    </source>
</evidence>
<gene>
    <name evidence="13" type="primary">cxcr3.2_0</name>
    <name evidence="13" type="ORF">N1851_023311</name>
</gene>
<feature type="compositionally biased region" description="Low complexity" evidence="10">
    <location>
        <begin position="355"/>
        <end position="371"/>
    </location>
</feature>
<dbReference type="PROSITE" id="PS00237">
    <property type="entry name" value="G_PROTEIN_RECEP_F1_1"/>
    <property type="match status" value="1"/>
</dbReference>
<accession>A0AA47NV60</accession>
<feature type="region of interest" description="Disordered" evidence="10">
    <location>
        <begin position="353"/>
        <end position="385"/>
    </location>
</feature>
<keyword evidence="4 11" id="KW-1133">Transmembrane helix</keyword>
<comment type="subcellular location">
    <subcellularLocation>
        <location evidence="1">Cell membrane</location>
        <topology evidence="1">Multi-pass membrane protein</topology>
    </subcellularLocation>
</comment>
<dbReference type="Pfam" id="PF00001">
    <property type="entry name" value="7tm_1"/>
    <property type="match status" value="1"/>
</dbReference>
<reference evidence="13" key="1">
    <citation type="journal article" date="2023" name="Front. Mar. Sci.">
        <title>A new Merluccius polli reference genome to investigate the effects of global change in West African waters.</title>
        <authorList>
            <person name="Mateo J.L."/>
            <person name="Blanco-Fernandez C."/>
            <person name="Garcia-Vazquez E."/>
            <person name="Machado-Schiaffino G."/>
        </authorList>
    </citation>
    <scope>NUCLEOTIDE SEQUENCE</scope>
    <source>
        <strain evidence="13">C29</strain>
        <tissue evidence="13">Fin</tissue>
    </source>
</reference>
<dbReference type="InterPro" id="IPR050119">
    <property type="entry name" value="CCR1-9-like"/>
</dbReference>
<dbReference type="GO" id="GO:0006955">
    <property type="term" value="P:immune response"/>
    <property type="evidence" value="ECO:0007669"/>
    <property type="project" value="TreeGrafter"/>
</dbReference>
<dbReference type="GO" id="GO:0016493">
    <property type="term" value="F:C-C chemokine receptor activity"/>
    <property type="evidence" value="ECO:0007669"/>
    <property type="project" value="TreeGrafter"/>
</dbReference>
<dbReference type="PRINTS" id="PR00657">
    <property type="entry name" value="CCCHEMOKINER"/>
</dbReference>
<evidence type="ECO:0000313" key="14">
    <source>
        <dbReference type="Proteomes" id="UP001174136"/>
    </source>
</evidence>
<dbReference type="Gene3D" id="1.20.1070.10">
    <property type="entry name" value="Rhodopsin 7-helix transmembrane proteins"/>
    <property type="match status" value="1"/>
</dbReference>
<dbReference type="InterPro" id="IPR000355">
    <property type="entry name" value="Chemokine_rcpt"/>
</dbReference>
<dbReference type="PROSITE" id="PS50262">
    <property type="entry name" value="G_PROTEIN_RECEP_F1_2"/>
    <property type="match status" value="1"/>
</dbReference>
<comment type="caution">
    <text evidence="13">The sequence shown here is derived from an EMBL/GenBank/DDBJ whole genome shotgun (WGS) entry which is preliminary data.</text>
</comment>
<comment type="similarity">
    <text evidence="9">Belongs to the G-protein coupled receptor 1 family.</text>
</comment>
<feature type="transmembrane region" description="Helical" evidence="11">
    <location>
        <begin position="212"/>
        <end position="232"/>
    </location>
</feature>
<evidence type="ECO:0000256" key="9">
    <source>
        <dbReference type="RuleBase" id="RU000688"/>
    </source>
</evidence>
<protein>
    <submittedName>
        <fullName evidence="13">C-X-C chemokine receptor type 3-2</fullName>
    </submittedName>
</protein>
<dbReference type="GO" id="GO:0060326">
    <property type="term" value="P:cell chemotaxis"/>
    <property type="evidence" value="ECO:0007669"/>
    <property type="project" value="TreeGrafter"/>
</dbReference>
<feature type="transmembrane region" description="Helical" evidence="11">
    <location>
        <begin position="110"/>
        <end position="138"/>
    </location>
</feature>
<dbReference type="PANTHER" id="PTHR10489">
    <property type="entry name" value="CELL ADHESION MOLECULE"/>
    <property type="match status" value="1"/>
</dbReference>
<feature type="transmembrane region" description="Helical" evidence="11">
    <location>
        <begin position="79"/>
        <end position="104"/>
    </location>
</feature>
<dbReference type="InterPro" id="IPR000276">
    <property type="entry name" value="GPCR_Rhodpsn"/>
</dbReference>